<evidence type="ECO:0000256" key="1">
    <source>
        <dbReference type="ARBA" id="ARBA00007452"/>
    </source>
</evidence>
<comment type="function">
    <text evidence="7">Involved in DNA repair and RecF pathway recombination.</text>
</comment>
<protein>
    <recommendedName>
        <fullName evidence="2 7">DNA repair protein RecO</fullName>
    </recommendedName>
    <alternativeName>
        <fullName evidence="6 7">Recombination protein O</fullName>
    </alternativeName>
</protein>
<dbReference type="SUPFAM" id="SSF50249">
    <property type="entry name" value="Nucleic acid-binding proteins"/>
    <property type="match status" value="1"/>
</dbReference>
<dbReference type="InterPro" id="IPR022572">
    <property type="entry name" value="DNA_rep/recomb_RecO_N"/>
</dbReference>
<comment type="similarity">
    <text evidence="1 7">Belongs to the RecO family.</text>
</comment>
<comment type="caution">
    <text evidence="9">The sequence shown here is derived from an EMBL/GenBank/DDBJ whole genome shotgun (WGS) entry which is preliminary data.</text>
</comment>
<keyword evidence="3 7" id="KW-0227">DNA damage</keyword>
<dbReference type="GO" id="GO:0006310">
    <property type="term" value="P:DNA recombination"/>
    <property type="evidence" value="ECO:0007669"/>
    <property type="project" value="UniProtKB-UniRule"/>
</dbReference>
<sequence>MLPSRLHTCEALILRSRDHREADRILTLLTPDLGRLDALAKGARKPASRKSGKVEPFMLVRVQLQRSKFLPFVGEVQLLNPFQGCRESLQAIVASSYACELVYNLTVEGEESDLNEEVFGSLLTVLTEVDDEPDRPNLPLCWLELHMLSAAGFEPALEFCVGCGAEARPEPWGFSVAEGGILCPDCIGAIPGGRPLPLEVFKILRFLQRSTWEQVRARRVAQPALSEARNIMREYLNHTLERPLRTTQFERRSGRGLK</sequence>
<evidence type="ECO:0000256" key="3">
    <source>
        <dbReference type="ARBA" id="ARBA00022763"/>
    </source>
</evidence>
<evidence type="ECO:0000256" key="4">
    <source>
        <dbReference type="ARBA" id="ARBA00023172"/>
    </source>
</evidence>
<dbReference type="GO" id="GO:0043590">
    <property type="term" value="C:bacterial nucleoid"/>
    <property type="evidence" value="ECO:0007669"/>
    <property type="project" value="TreeGrafter"/>
</dbReference>
<dbReference type="PANTHER" id="PTHR33991">
    <property type="entry name" value="DNA REPAIR PROTEIN RECO"/>
    <property type="match status" value="1"/>
</dbReference>
<dbReference type="PANTHER" id="PTHR33991:SF1">
    <property type="entry name" value="DNA REPAIR PROTEIN RECO"/>
    <property type="match status" value="1"/>
</dbReference>
<organism evidence="9">
    <name type="scientific">Caldilineaceae bacterium SB0662_bin_9</name>
    <dbReference type="NCBI Taxonomy" id="2605258"/>
    <lineage>
        <taxon>Bacteria</taxon>
        <taxon>Bacillati</taxon>
        <taxon>Chloroflexota</taxon>
        <taxon>Caldilineae</taxon>
        <taxon>Caldilineales</taxon>
        <taxon>Caldilineaceae</taxon>
    </lineage>
</organism>
<dbReference type="Gene3D" id="2.40.50.140">
    <property type="entry name" value="Nucleic acid-binding proteins"/>
    <property type="match status" value="1"/>
</dbReference>
<dbReference type="InterPro" id="IPR003717">
    <property type="entry name" value="RecO"/>
</dbReference>
<dbReference type="EMBL" id="VXPY01000077">
    <property type="protein sequence ID" value="MYD90768.1"/>
    <property type="molecule type" value="Genomic_DNA"/>
</dbReference>
<dbReference type="GO" id="GO:0006302">
    <property type="term" value="P:double-strand break repair"/>
    <property type="evidence" value="ECO:0007669"/>
    <property type="project" value="TreeGrafter"/>
</dbReference>
<dbReference type="HAMAP" id="MF_00201">
    <property type="entry name" value="RecO"/>
    <property type="match status" value="1"/>
</dbReference>
<gene>
    <name evidence="7 9" type="primary">recO</name>
    <name evidence="9" type="ORF">F4Y08_10605</name>
</gene>
<evidence type="ECO:0000256" key="6">
    <source>
        <dbReference type="ARBA" id="ARBA00033409"/>
    </source>
</evidence>
<dbReference type="InterPro" id="IPR037278">
    <property type="entry name" value="ARFGAP/RecO"/>
</dbReference>
<evidence type="ECO:0000256" key="7">
    <source>
        <dbReference type="HAMAP-Rule" id="MF_00201"/>
    </source>
</evidence>
<reference evidence="9" key="1">
    <citation type="submission" date="2019-09" db="EMBL/GenBank/DDBJ databases">
        <title>Characterisation of the sponge microbiome using genome-centric metagenomics.</title>
        <authorList>
            <person name="Engelberts J.P."/>
            <person name="Robbins S.J."/>
            <person name="De Goeij J.M."/>
            <person name="Aranda M."/>
            <person name="Bell S.C."/>
            <person name="Webster N.S."/>
        </authorList>
    </citation>
    <scope>NUCLEOTIDE SEQUENCE</scope>
    <source>
        <strain evidence="9">SB0662_bin_9</strain>
    </source>
</reference>
<dbReference type="NCBIfam" id="TIGR00613">
    <property type="entry name" value="reco"/>
    <property type="match status" value="1"/>
</dbReference>
<dbReference type="Pfam" id="PF11967">
    <property type="entry name" value="RecO_N"/>
    <property type="match status" value="1"/>
</dbReference>
<keyword evidence="4 7" id="KW-0233">DNA recombination</keyword>
<evidence type="ECO:0000256" key="5">
    <source>
        <dbReference type="ARBA" id="ARBA00023204"/>
    </source>
</evidence>
<dbReference type="Gene3D" id="1.20.1440.120">
    <property type="entry name" value="Recombination protein O, C-terminal domain"/>
    <property type="match status" value="1"/>
</dbReference>
<dbReference type="InterPro" id="IPR042242">
    <property type="entry name" value="RecO_C"/>
</dbReference>
<feature type="domain" description="DNA replication/recombination mediator RecO N-terminal" evidence="8">
    <location>
        <begin position="6"/>
        <end position="82"/>
    </location>
</feature>
<dbReference type="SUPFAM" id="SSF57863">
    <property type="entry name" value="ArfGap/RecO-like zinc finger"/>
    <property type="match status" value="1"/>
</dbReference>
<accession>A0A6B1DU50</accession>
<proteinExistence type="inferred from homology"/>
<evidence type="ECO:0000259" key="8">
    <source>
        <dbReference type="Pfam" id="PF11967"/>
    </source>
</evidence>
<dbReference type="InterPro" id="IPR012340">
    <property type="entry name" value="NA-bd_OB-fold"/>
</dbReference>
<evidence type="ECO:0000256" key="2">
    <source>
        <dbReference type="ARBA" id="ARBA00021310"/>
    </source>
</evidence>
<keyword evidence="5 7" id="KW-0234">DNA repair</keyword>
<name>A0A6B1DU50_9CHLR</name>
<evidence type="ECO:0000313" key="9">
    <source>
        <dbReference type="EMBL" id="MYD90768.1"/>
    </source>
</evidence>
<dbReference type="AlphaFoldDB" id="A0A6B1DU50"/>
<dbReference type="Pfam" id="PF02565">
    <property type="entry name" value="RecO_C"/>
    <property type="match status" value="1"/>
</dbReference>